<keyword evidence="3" id="KW-1185">Reference proteome</keyword>
<feature type="transmembrane region" description="Helical" evidence="1">
    <location>
        <begin position="73"/>
        <end position="95"/>
    </location>
</feature>
<keyword evidence="1" id="KW-0812">Transmembrane</keyword>
<protein>
    <submittedName>
        <fullName evidence="2">Uncharacterized protein</fullName>
    </submittedName>
</protein>
<keyword evidence="1" id="KW-0472">Membrane</keyword>
<evidence type="ECO:0000313" key="2">
    <source>
        <dbReference type="EMBL" id="PSG92079.1"/>
    </source>
</evidence>
<organism evidence="2 3">
    <name type="scientific">Mesoflavibacter zeaxanthinifaciens subsp. sabulilitoris</name>
    <dbReference type="NCBI Taxonomy" id="1520893"/>
    <lineage>
        <taxon>Bacteria</taxon>
        <taxon>Pseudomonadati</taxon>
        <taxon>Bacteroidota</taxon>
        <taxon>Flavobacteriia</taxon>
        <taxon>Flavobacteriales</taxon>
        <taxon>Flavobacteriaceae</taxon>
        <taxon>Mesoflavibacter</taxon>
    </lineage>
</organism>
<name>A0A2T1NGS9_9FLAO</name>
<dbReference type="EMBL" id="PXOT01000020">
    <property type="protein sequence ID" value="PSG92079.1"/>
    <property type="molecule type" value="Genomic_DNA"/>
</dbReference>
<dbReference type="OrthoDB" id="1454434at2"/>
<sequence>MNKLKIEYIRLALAFLVFVYIVTHLFLYINRIDSQWFKALAELFTIPSLVLIIAIPIWMIIDLVKKNIVDRSILNLTFFISFISLLLFGFAFIYLN</sequence>
<keyword evidence="1" id="KW-1133">Transmembrane helix</keyword>
<evidence type="ECO:0000313" key="3">
    <source>
        <dbReference type="Proteomes" id="UP000238430"/>
    </source>
</evidence>
<feature type="transmembrane region" description="Helical" evidence="1">
    <location>
        <begin position="41"/>
        <end position="61"/>
    </location>
</feature>
<evidence type="ECO:0000256" key="1">
    <source>
        <dbReference type="SAM" id="Phobius"/>
    </source>
</evidence>
<dbReference type="AlphaFoldDB" id="A0A2T1NGS9"/>
<dbReference type="Proteomes" id="UP000238430">
    <property type="component" value="Unassembled WGS sequence"/>
</dbReference>
<proteinExistence type="predicted"/>
<reference evidence="2 3" key="1">
    <citation type="submission" date="2018-03" db="EMBL/GenBank/DDBJ databases">
        <title>Mesoflavibacter sp. HG37 and Mesoflavibacter sp. HG96 sp.nov., two marine bacteria isolated from seawater of Western Pacific Ocean.</title>
        <authorList>
            <person name="Cheng H."/>
            <person name="Wu Y.-H."/>
            <person name="Guo L.-L."/>
            <person name="Xu X.-W."/>
        </authorList>
    </citation>
    <scope>NUCLEOTIDE SEQUENCE [LARGE SCALE GENOMIC DNA]</scope>
    <source>
        <strain evidence="2 3">KCTC 42117</strain>
    </source>
</reference>
<dbReference type="RefSeq" id="WP_106677971.1">
    <property type="nucleotide sequence ID" value="NZ_JACHWV010000001.1"/>
</dbReference>
<gene>
    <name evidence="2" type="ORF">C7H61_05740</name>
</gene>
<accession>A0A2T1NGS9</accession>
<feature type="transmembrane region" description="Helical" evidence="1">
    <location>
        <begin position="12"/>
        <end position="29"/>
    </location>
</feature>
<comment type="caution">
    <text evidence="2">The sequence shown here is derived from an EMBL/GenBank/DDBJ whole genome shotgun (WGS) entry which is preliminary data.</text>
</comment>